<dbReference type="AlphaFoldDB" id="A0A0B3RR41"/>
<dbReference type="STRING" id="561184.SAMN05216376_105208"/>
<gene>
    <name evidence="1" type="ORF">OA50_05037</name>
</gene>
<name>A0A0B3RR41_9RHOB</name>
<evidence type="ECO:0000313" key="1">
    <source>
        <dbReference type="EMBL" id="KHQ50362.1"/>
    </source>
</evidence>
<dbReference type="OrthoDB" id="7877014at2"/>
<reference evidence="1 2" key="1">
    <citation type="submission" date="2014-10" db="EMBL/GenBank/DDBJ databases">
        <title>Genome sequence of Ponticoccus sp. strain UMTAT08 isolated from clonal culture of toxic dinoflagellate Alexandrium tamiyavanichii.</title>
        <authorList>
            <person name="Gan H.Y."/>
            <person name="Muhd D.-D."/>
            <person name="Mohd Noor M.E."/>
            <person name="Yeong Y.S."/>
            <person name="Usup G."/>
        </authorList>
    </citation>
    <scope>NUCLEOTIDE SEQUENCE [LARGE SCALE GENOMIC DNA]</scope>
    <source>
        <strain evidence="1 2">UMTAT08</strain>
    </source>
</reference>
<proteinExistence type="predicted"/>
<dbReference type="EMBL" id="JSUQ01000027">
    <property type="protein sequence ID" value="KHQ50362.1"/>
    <property type="molecule type" value="Genomic_DNA"/>
</dbReference>
<dbReference type="RefSeq" id="WP_043146216.1">
    <property type="nucleotide sequence ID" value="NZ_JSUQ01000027.1"/>
</dbReference>
<comment type="caution">
    <text evidence="1">The sequence shown here is derived from an EMBL/GenBank/DDBJ whole genome shotgun (WGS) entry which is preliminary data.</text>
</comment>
<accession>A0A0B3RR41</accession>
<dbReference type="PATRIC" id="fig|1515334.3.peg.5058"/>
<protein>
    <submittedName>
        <fullName evidence="1">Uncharacterized protein</fullName>
    </submittedName>
</protein>
<organism evidence="1 2">
    <name type="scientific">Mameliella alba</name>
    <dbReference type="NCBI Taxonomy" id="561184"/>
    <lineage>
        <taxon>Bacteria</taxon>
        <taxon>Pseudomonadati</taxon>
        <taxon>Pseudomonadota</taxon>
        <taxon>Alphaproteobacteria</taxon>
        <taxon>Rhodobacterales</taxon>
        <taxon>Roseobacteraceae</taxon>
        <taxon>Mameliella</taxon>
    </lineage>
</organism>
<dbReference type="Proteomes" id="UP000030960">
    <property type="component" value="Unassembled WGS sequence"/>
</dbReference>
<evidence type="ECO:0000313" key="2">
    <source>
        <dbReference type="Proteomes" id="UP000030960"/>
    </source>
</evidence>
<sequence>MSGARTINAAMSALIDGTFGCLDAAAETINARLGGQVGKGTLSKYLSGQLQWPLAYVWALEDAAGRYPVTRMMARRLSPDGNRASGHLFEHAGVISKESGEAVAAILAAQQSDTARDTGQAIVEVDEAIEALTAARSKLAGCP</sequence>
<keyword evidence="2" id="KW-1185">Reference proteome</keyword>